<protein>
    <submittedName>
        <fullName evidence="1">FPC/CPF motif-containing protein YcgG</fullName>
    </submittedName>
</protein>
<keyword evidence="2" id="KW-1185">Reference proteome</keyword>
<evidence type="ECO:0000313" key="2">
    <source>
        <dbReference type="Proteomes" id="UP001185028"/>
    </source>
</evidence>
<name>A0ABU1IWA6_9BACL</name>
<comment type="caution">
    <text evidence="1">The sequence shown here is derived from an EMBL/GenBank/DDBJ whole genome shotgun (WGS) entry which is preliminary data.</text>
</comment>
<dbReference type="Proteomes" id="UP001185028">
    <property type="component" value="Unassembled WGS sequence"/>
</dbReference>
<gene>
    <name evidence="1" type="ORF">JOC58_001388</name>
</gene>
<reference evidence="1 2" key="1">
    <citation type="submission" date="2023-07" db="EMBL/GenBank/DDBJ databases">
        <title>Genomic Encyclopedia of Type Strains, Phase IV (KMG-IV): sequencing the most valuable type-strain genomes for metagenomic binning, comparative biology and taxonomic classification.</title>
        <authorList>
            <person name="Goeker M."/>
        </authorList>
    </citation>
    <scope>NUCLEOTIDE SEQUENCE [LARGE SCALE GENOMIC DNA]</scope>
    <source>
        <strain evidence="1 2">DSM 22170</strain>
    </source>
</reference>
<sequence>MQGQAYMQHWALIRQVLQDHIVLDKVRYSQHAGERMEQRGISKRIVEYVLYHNDPSEMHEAGKYPHGSQPFANSDPVLTVVGSYEEQTVAIGLAIKKRPAGIQFTIVTALLPESGRHLL</sequence>
<organism evidence="1 2">
    <name type="scientific">Paenibacillus hunanensis</name>
    <dbReference type="NCBI Taxonomy" id="539262"/>
    <lineage>
        <taxon>Bacteria</taxon>
        <taxon>Bacillati</taxon>
        <taxon>Bacillota</taxon>
        <taxon>Bacilli</taxon>
        <taxon>Bacillales</taxon>
        <taxon>Paenibacillaceae</taxon>
        <taxon>Paenibacillus</taxon>
    </lineage>
</organism>
<evidence type="ECO:0000313" key="1">
    <source>
        <dbReference type="EMBL" id="MDR6243501.1"/>
    </source>
</evidence>
<dbReference type="EMBL" id="JAVDQH010000004">
    <property type="protein sequence ID" value="MDR6243501.1"/>
    <property type="molecule type" value="Genomic_DNA"/>
</dbReference>
<proteinExistence type="predicted"/>
<accession>A0ABU1IWA6</accession>
<dbReference type="RefSeq" id="WP_188773685.1">
    <property type="nucleotide sequence ID" value="NZ_BMMB01000001.1"/>
</dbReference>